<gene>
    <name evidence="5" type="ORF">I316_00046</name>
</gene>
<name>A0A1B9H3H0_9TREE</name>
<dbReference type="SMART" id="SM00906">
    <property type="entry name" value="Fungal_trans"/>
    <property type="match status" value="1"/>
</dbReference>
<dbReference type="OrthoDB" id="3364175at2759"/>
<feature type="compositionally biased region" description="Polar residues" evidence="3">
    <location>
        <begin position="934"/>
        <end position="949"/>
    </location>
</feature>
<keyword evidence="6" id="KW-1185">Reference proteome</keyword>
<proteinExistence type="predicted"/>
<protein>
    <recommendedName>
        <fullName evidence="4">Xylanolytic transcriptional activator regulatory domain-containing protein</fullName>
    </recommendedName>
</protein>
<dbReference type="GO" id="GO:0005634">
    <property type="term" value="C:nucleus"/>
    <property type="evidence" value="ECO:0007669"/>
    <property type="project" value="UniProtKB-SubCell"/>
</dbReference>
<dbReference type="CDD" id="cd12148">
    <property type="entry name" value="fungal_TF_MHR"/>
    <property type="match status" value="1"/>
</dbReference>
<organism evidence="5 6">
    <name type="scientific">Kwoniella heveanensis BCC8398</name>
    <dbReference type="NCBI Taxonomy" id="1296120"/>
    <lineage>
        <taxon>Eukaryota</taxon>
        <taxon>Fungi</taxon>
        <taxon>Dikarya</taxon>
        <taxon>Basidiomycota</taxon>
        <taxon>Agaricomycotina</taxon>
        <taxon>Tremellomycetes</taxon>
        <taxon>Tremellales</taxon>
        <taxon>Cryptococcaceae</taxon>
        <taxon>Kwoniella</taxon>
    </lineage>
</organism>
<feature type="compositionally biased region" description="Pro residues" evidence="3">
    <location>
        <begin position="890"/>
        <end position="899"/>
    </location>
</feature>
<evidence type="ECO:0000259" key="4">
    <source>
        <dbReference type="SMART" id="SM00906"/>
    </source>
</evidence>
<evidence type="ECO:0000256" key="3">
    <source>
        <dbReference type="SAM" id="MobiDB-lite"/>
    </source>
</evidence>
<dbReference type="GO" id="GO:0006351">
    <property type="term" value="P:DNA-templated transcription"/>
    <property type="evidence" value="ECO:0007669"/>
    <property type="project" value="InterPro"/>
</dbReference>
<dbReference type="GO" id="GO:0003677">
    <property type="term" value="F:DNA binding"/>
    <property type="evidence" value="ECO:0007669"/>
    <property type="project" value="InterPro"/>
</dbReference>
<keyword evidence="2" id="KW-0539">Nucleus</keyword>
<dbReference type="Pfam" id="PF04082">
    <property type="entry name" value="Fungal_trans"/>
    <property type="match status" value="1"/>
</dbReference>
<reference evidence="5 6" key="1">
    <citation type="submission" date="2013-07" db="EMBL/GenBank/DDBJ databases">
        <title>The Genome Sequence of Cryptococcus heveanensis BCC8398.</title>
        <authorList>
            <consortium name="The Broad Institute Genome Sequencing Platform"/>
            <person name="Cuomo C."/>
            <person name="Litvintseva A."/>
            <person name="Chen Y."/>
            <person name="Heitman J."/>
            <person name="Sun S."/>
            <person name="Springer D."/>
            <person name="Dromer F."/>
            <person name="Young S.K."/>
            <person name="Zeng Q."/>
            <person name="Gargeya S."/>
            <person name="Fitzgerald M."/>
            <person name="Abouelleil A."/>
            <person name="Alvarado L."/>
            <person name="Berlin A.M."/>
            <person name="Chapman S.B."/>
            <person name="Dewar J."/>
            <person name="Goldberg J."/>
            <person name="Griggs A."/>
            <person name="Gujja S."/>
            <person name="Hansen M."/>
            <person name="Howarth C."/>
            <person name="Imamovic A."/>
            <person name="Larimer J."/>
            <person name="McCowan C."/>
            <person name="Murphy C."/>
            <person name="Pearson M."/>
            <person name="Priest M."/>
            <person name="Roberts A."/>
            <person name="Saif S."/>
            <person name="Shea T."/>
            <person name="Sykes S."/>
            <person name="Wortman J."/>
            <person name="Nusbaum C."/>
            <person name="Birren B."/>
        </authorList>
    </citation>
    <scope>NUCLEOTIDE SEQUENCE [LARGE SCALE GENOMIC DNA]</scope>
    <source>
        <strain evidence="5 6">BCC8398</strain>
    </source>
</reference>
<feature type="compositionally biased region" description="Low complexity" evidence="3">
    <location>
        <begin position="839"/>
        <end position="848"/>
    </location>
</feature>
<dbReference type="PANTHER" id="PTHR31001">
    <property type="entry name" value="UNCHARACTERIZED TRANSCRIPTIONAL REGULATORY PROTEIN"/>
    <property type="match status" value="1"/>
</dbReference>
<dbReference type="Proteomes" id="UP000092666">
    <property type="component" value="Unassembled WGS sequence"/>
</dbReference>
<feature type="compositionally biased region" description="Basic and acidic residues" evidence="3">
    <location>
        <begin position="22"/>
        <end position="39"/>
    </location>
</feature>
<evidence type="ECO:0000256" key="1">
    <source>
        <dbReference type="ARBA" id="ARBA00004123"/>
    </source>
</evidence>
<comment type="subcellular location">
    <subcellularLocation>
        <location evidence="1">Nucleus</location>
    </subcellularLocation>
</comment>
<dbReference type="InterPro" id="IPR050613">
    <property type="entry name" value="Sec_Metabolite_Reg"/>
</dbReference>
<dbReference type="PANTHER" id="PTHR31001:SF87">
    <property type="entry name" value="COL-21"/>
    <property type="match status" value="1"/>
</dbReference>
<accession>A0A1B9H3H0</accession>
<feature type="region of interest" description="Disordered" evidence="3">
    <location>
        <begin position="1"/>
        <end position="131"/>
    </location>
</feature>
<feature type="compositionally biased region" description="Basic residues" evidence="3">
    <location>
        <begin position="1"/>
        <end position="12"/>
    </location>
</feature>
<evidence type="ECO:0000313" key="6">
    <source>
        <dbReference type="Proteomes" id="UP000092666"/>
    </source>
</evidence>
<dbReference type="STRING" id="1296120.A0A1B9H3H0"/>
<dbReference type="EMBL" id="KI669492">
    <property type="protein sequence ID" value="OCF37822.1"/>
    <property type="molecule type" value="Genomic_DNA"/>
</dbReference>
<evidence type="ECO:0000313" key="5">
    <source>
        <dbReference type="EMBL" id="OCF37822.1"/>
    </source>
</evidence>
<feature type="region of interest" description="Disordered" evidence="3">
    <location>
        <begin position="798"/>
        <end position="949"/>
    </location>
</feature>
<dbReference type="GO" id="GO:0008270">
    <property type="term" value="F:zinc ion binding"/>
    <property type="evidence" value="ECO:0007669"/>
    <property type="project" value="InterPro"/>
</dbReference>
<dbReference type="AlphaFoldDB" id="A0A1B9H3H0"/>
<evidence type="ECO:0000256" key="2">
    <source>
        <dbReference type="ARBA" id="ARBA00023242"/>
    </source>
</evidence>
<feature type="compositionally biased region" description="Low complexity" evidence="3">
    <location>
        <begin position="900"/>
        <end position="925"/>
    </location>
</feature>
<dbReference type="InterPro" id="IPR007219">
    <property type="entry name" value="XnlR_reg_dom"/>
</dbReference>
<sequence length="990" mass="109296">MPVKKKSKRSKGHPSGSGHSAGHRDRPRSDSVMDLDVTRRVPSGSAPRTERGSSAPGLPVTQLFGSSDGGFTPHESRHEPGEGVSIPFQPHDFSYADRPTDLASHPVSSERNNPIARTHSSPLRGPEASLGNRFWKSHTDVRVEGEVQTKGSGSSSESEHLMEENEAQGVGSMRLHSGPWAGSMGEKTFFGTSHFGPQLAAKVIRSMPSVPLSDVRHAPSRGISRLDGVKPYTLESQTRDLPDFLVAYHTFWNDYNTKQTSEVDLRHLSLLLIMLAFGVLLDHDPAEKGQRVDMIRSMGLSDDQVHTIGAMFNHLEGQTMSLKDREEKSSRWSWAAKRALMESSSFFGESIDSVRAGLLIASHLNVCRRVPEAWTAIGVAIRAAQAQGLHVDGSSWKGMSIKEAELRRRLWAREWQHSVSISLFLGRPVCIQDGQFSTREPANMHDDELDMPSVFPRGINLPTKTTFLILHYRLAKIIGEVQLTCFNLNPRRYAEVRACENKFIEFKDNLPPHFRLDREGTELGLDDTEGYRWLPTQRQTLNSKFHLARISLHRPYLLRSLGRGKAGRENPYIASREALLFSAIADLRLRIHFNELDPLDRFKWMTVASGFNSATILGILCHLGYRDSRFAQGQLRALLQEYISLEEKTIRRDEALETELTVLKLMEAKALEREEKDRRSRITPILGAATSASGSGSGLQGNNPSFPSTGVMGPPPLEPGRGLQVHMHQTQYLPPPINDRPPMVTAIPSSSSDNTITRPQPLEYHRSQITDHPQDRPAMRNGPSDPHLSAEGLPIWQQQPMPSHVPAHSRAPSQMHAHAHQSVETHANRTHVSVPPPQSFSEISSSSHPRGEGTGDHLQIPVPQQEAGADARTMSVSASAASASTTQIGPPLPLPPPASPSSTFTPSISSAFAQQGPQQQQQPSQEWFLPSDWDPTTSGLPDSSDPSAWQTLLGMDWSLTDLESGEAAVVGPDGIWRNAAYVQDDSGREE</sequence>
<reference evidence="6" key="2">
    <citation type="submission" date="2013-12" db="EMBL/GenBank/DDBJ databases">
        <title>Evolution of pathogenesis and genome organization in the Tremellales.</title>
        <authorList>
            <person name="Cuomo C."/>
            <person name="Litvintseva A."/>
            <person name="Heitman J."/>
            <person name="Chen Y."/>
            <person name="Sun S."/>
            <person name="Springer D."/>
            <person name="Dromer F."/>
            <person name="Young S."/>
            <person name="Zeng Q."/>
            <person name="Chapman S."/>
            <person name="Gujja S."/>
            <person name="Saif S."/>
            <person name="Birren B."/>
        </authorList>
    </citation>
    <scope>NUCLEOTIDE SEQUENCE [LARGE SCALE GENOMIC DNA]</scope>
    <source>
        <strain evidence="6">BCC8398</strain>
    </source>
</reference>
<feature type="region of interest" description="Disordered" evidence="3">
    <location>
        <begin position="772"/>
        <end position="791"/>
    </location>
</feature>
<feature type="domain" description="Xylanolytic transcriptional activator regulatory" evidence="4">
    <location>
        <begin position="373"/>
        <end position="447"/>
    </location>
</feature>
<feature type="region of interest" description="Disordered" evidence="3">
    <location>
        <begin position="144"/>
        <end position="164"/>
    </location>
</feature>